<dbReference type="EMBL" id="QTSX02005165">
    <property type="protein sequence ID" value="KAJ9060555.1"/>
    <property type="molecule type" value="Genomic_DNA"/>
</dbReference>
<evidence type="ECO:0000313" key="1">
    <source>
        <dbReference type="EMBL" id="KAJ9060555.1"/>
    </source>
</evidence>
<reference evidence="1" key="1">
    <citation type="submission" date="2022-04" db="EMBL/GenBank/DDBJ databases">
        <title>Genome of the entomopathogenic fungus Entomophthora muscae.</title>
        <authorList>
            <person name="Elya C."/>
            <person name="Lovett B.R."/>
            <person name="Lee E."/>
            <person name="Macias A.M."/>
            <person name="Hajek A.E."/>
            <person name="De Bivort B.L."/>
            <person name="Kasson M.T."/>
            <person name="De Fine Licht H.H."/>
            <person name="Stajich J.E."/>
        </authorList>
    </citation>
    <scope>NUCLEOTIDE SEQUENCE</scope>
    <source>
        <strain evidence="1">Berkeley</strain>
    </source>
</reference>
<protein>
    <submittedName>
        <fullName evidence="1">Uncharacterized protein</fullName>
    </submittedName>
</protein>
<proteinExistence type="predicted"/>
<accession>A0ACC2SE25</accession>
<organism evidence="1 2">
    <name type="scientific">Entomophthora muscae</name>
    <dbReference type="NCBI Taxonomy" id="34485"/>
    <lineage>
        <taxon>Eukaryota</taxon>
        <taxon>Fungi</taxon>
        <taxon>Fungi incertae sedis</taxon>
        <taxon>Zoopagomycota</taxon>
        <taxon>Entomophthoromycotina</taxon>
        <taxon>Entomophthoromycetes</taxon>
        <taxon>Entomophthorales</taxon>
        <taxon>Entomophthoraceae</taxon>
        <taxon>Entomophthora</taxon>
    </lineage>
</organism>
<name>A0ACC2SE25_9FUNG</name>
<comment type="caution">
    <text evidence="1">The sequence shown here is derived from an EMBL/GenBank/DDBJ whole genome shotgun (WGS) entry which is preliminary data.</text>
</comment>
<dbReference type="Proteomes" id="UP001165960">
    <property type="component" value="Unassembled WGS sequence"/>
</dbReference>
<gene>
    <name evidence="1" type="ORF">DSO57_1029454</name>
</gene>
<sequence>MSMGMEQVVSNPNRTMRWALIKGSLLAMVPGEFVISTEPIHQAFGNNSFDIPPTLAETLVQRDPDHKAISIFYNRGRVRFGVRIWYEAPAKQYEKAAREIATLFEPLHTFDFYPRSSFLEIGFKTLAEAEGALRKPLCSGHTLLHKARPCGDGETFHILRITHLPFFLPYQEIRQMLEAGLASYGRLLGISVQDQGEANGVLGPIVHITMSQLDSSTILIPLQAMLLPTITYNFKIENTHAPACFRCSRYGHYSSVCTAGYCPKFSILWGE</sequence>
<keyword evidence="2" id="KW-1185">Reference proteome</keyword>
<evidence type="ECO:0000313" key="2">
    <source>
        <dbReference type="Proteomes" id="UP001165960"/>
    </source>
</evidence>